<evidence type="ECO:0000256" key="9">
    <source>
        <dbReference type="ARBA" id="ARBA00022821"/>
    </source>
</evidence>
<dbReference type="InterPro" id="IPR044974">
    <property type="entry name" value="Disease_R_plants"/>
</dbReference>
<proteinExistence type="inferred from homology"/>
<keyword evidence="9" id="KW-0611">Plant defense</keyword>
<evidence type="ECO:0000256" key="5">
    <source>
        <dbReference type="ARBA" id="ARBA00022614"/>
    </source>
</evidence>
<keyword evidence="5" id="KW-0433">Leucine-rich repeat</keyword>
<keyword evidence="10" id="KW-0067">ATP-binding</keyword>
<evidence type="ECO:0000259" key="13">
    <source>
        <dbReference type="Pfam" id="PF23559"/>
    </source>
</evidence>
<dbReference type="Proteomes" id="UP001190926">
    <property type="component" value="Unassembled WGS sequence"/>
</dbReference>
<evidence type="ECO:0000256" key="8">
    <source>
        <dbReference type="ARBA" id="ARBA00022741"/>
    </source>
</evidence>
<keyword evidence="15" id="KW-1185">Reference proteome</keyword>
<dbReference type="GO" id="GO:0043531">
    <property type="term" value="F:ADP binding"/>
    <property type="evidence" value="ECO:0007669"/>
    <property type="project" value="InterPro"/>
</dbReference>
<dbReference type="Gene3D" id="3.40.50.300">
    <property type="entry name" value="P-loop containing nucleotide triphosphate hydrolases"/>
    <property type="match status" value="1"/>
</dbReference>
<evidence type="ECO:0000313" key="14">
    <source>
        <dbReference type="EMBL" id="KAH6821816.1"/>
    </source>
</evidence>
<evidence type="ECO:0008006" key="16">
    <source>
        <dbReference type="Google" id="ProtNLM"/>
    </source>
</evidence>
<evidence type="ECO:0000256" key="1">
    <source>
        <dbReference type="ARBA" id="ARBA00002074"/>
    </source>
</evidence>
<comment type="subcellular location">
    <subcellularLocation>
        <location evidence="2">Cytoplasm</location>
    </subcellularLocation>
</comment>
<evidence type="ECO:0000256" key="11">
    <source>
        <dbReference type="SAM" id="MobiDB-lite"/>
    </source>
</evidence>
<feature type="region of interest" description="Disordered" evidence="11">
    <location>
        <begin position="50"/>
        <end position="70"/>
    </location>
</feature>
<dbReference type="Pfam" id="PF23559">
    <property type="entry name" value="WHD_DRP"/>
    <property type="match status" value="1"/>
</dbReference>
<dbReference type="SUPFAM" id="SSF52058">
    <property type="entry name" value="L domain-like"/>
    <property type="match status" value="1"/>
</dbReference>
<dbReference type="PANTHER" id="PTHR23155">
    <property type="entry name" value="DISEASE RESISTANCE PROTEIN RP"/>
    <property type="match status" value="1"/>
</dbReference>
<dbReference type="Gene3D" id="3.80.10.10">
    <property type="entry name" value="Ribonuclease Inhibitor"/>
    <property type="match status" value="1"/>
</dbReference>
<evidence type="ECO:0000256" key="2">
    <source>
        <dbReference type="ARBA" id="ARBA00004496"/>
    </source>
</evidence>
<accession>A0AAD4P0N2</accession>
<dbReference type="AlphaFoldDB" id="A0AAD4P0N2"/>
<dbReference type="InterPro" id="IPR058922">
    <property type="entry name" value="WHD_DRP"/>
</dbReference>
<dbReference type="PANTHER" id="PTHR23155:SF1152">
    <property type="entry name" value="AAA+ ATPASE DOMAIN-CONTAINING PROTEIN"/>
    <property type="match status" value="1"/>
</dbReference>
<reference evidence="14 15" key="1">
    <citation type="journal article" date="2021" name="Nat. Commun.">
        <title>Incipient diploidization of the medicinal plant Perilla within 10,000 years.</title>
        <authorList>
            <person name="Zhang Y."/>
            <person name="Shen Q."/>
            <person name="Leng L."/>
            <person name="Zhang D."/>
            <person name="Chen S."/>
            <person name="Shi Y."/>
            <person name="Ning Z."/>
            <person name="Chen S."/>
        </authorList>
    </citation>
    <scope>NUCLEOTIDE SEQUENCE [LARGE SCALE GENOMIC DNA]</scope>
    <source>
        <strain evidence="15">cv. PC099</strain>
    </source>
</reference>
<feature type="domain" description="NB-ARC" evidence="12">
    <location>
        <begin position="143"/>
        <end position="299"/>
    </location>
</feature>
<evidence type="ECO:0000313" key="15">
    <source>
        <dbReference type="Proteomes" id="UP001190926"/>
    </source>
</evidence>
<gene>
    <name evidence="14" type="ORF">C2S53_008421</name>
</gene>
<organism evidence="14 15">
    <name type="scientific">Perilla frutescens var. hirtella</name>
    <name type="common">Perilla citriodora</name>
    <name type="synonym">Perilla setoyensis</name>
    <dbReference type="NCBI Taxonomy" id="608512"/>
    <lineage>
        <taxon>Eukaryota</taxon>
        <taxon>Viridiplantae</taxon>
        <taxon>Streptophyta</taxon>
        <taxon>Embryophyta</taxon>
        <taxon>Tracheophyta</taxon>
        <taxon>Spermatophyta</taxon>
        <taxon>Magnoliopsida</taxon>
        <taxon>eudicotyledons</taxon>
        <taxon>Gunneridae</taxon>
        <taxon>Pentapetalae</taxon>
        <taxon>asterids</taxon>
        <taxon>lamiids</taxon>
        <taxon>Lamiales</taxon>
        <taxon>Lamiaceae</taxon>
        <taxon>Nepetoideae</taxon>
        <taxon>Elsholtzieae</taxon>
        <taxon>Perilla</taxon>
    </lineage>
</organism>
<evidence type="ECO:0000256" key="6">
    <source>
        <dbReference type="ARBA" id="ARBA00022667"/>
    </source>
</evidence>
<evidence type="ECO:0000256" key="3">
    <source>
        <dbReference type="ARBA" id="ARBA00008894"/>
    </source>
</evidence>
<keyword evidence="4" id="KW-0963">Cytoplasm</keyword>
<dbReference type="Pfam" id="PF00931">
    <property type="entry name" value="NB-ARC"/>
    <property type="match status" value="1"/>
</dbReference>
<name>A0AAD4P0N2_PERFH</name>
<comment type="function">
    <text evidence="1">Confers resistance to late blight (Phytophthora infestans) races carrying the avirulence gene Avr1. Resistance proteins guard the plant against pathogens that contain an appropriate avirulence protein via an indirect interaction with this avirulence protein. That triggers a defense system including the hypersensitive response, which restricts the pathogen growth.</text>
</comment>
<protein>
    <recommendedName>
        <fullName evidence="16">NB-ARC domain-containing protein</fullName>
    </recommendedName>
</protein>
<feature type="domain" description="Disease resistance protein winged helix" evidence="13">
    <location>
        <begin position="383"/>
        <end position="454"/>
    </location>
</feature>
<dbReference type="EMBL" id="SDAM02001843">
    <property type="protein sequence ID" value="KAH6821816.1"/>
    <property type="molecule type" value="Genomic_DNA"/>
</dbReference>
<dbReference type="PRINTS" id="PR00364">
    <property type="entry name" value="DISEASERSIST"/>
</dbReference>
<dbReference type="GO" id="GO:0051607">
    <property type="term" value="P:defense response to virus"/>
    <property type="evidence" value="ECO:0007669"/>
    <property type="project" value="UniProtKB-ARBA"/>
</dbReference>
<evidence type="ECO:0000256" key="7">
    <source>
        <dbReference type="ARBA" id="ARBA00022737"/>
    </source>
</evidence>
<dbReference type="GO" id="GO:0009626">
    <property type="term" value="P:plant-type hypersensitive response"/>
    <property type="evidence" value="ECO:0007669"/>
    <property type="project" value="UniProtKB-KW"/>
</dbReference>
<sequence length="646" mass="72819">MPYSHLGNSEEEADPLESRIAEAAYAAEDVIESYIVEVILLAISTRTESEEINSGEKISSSEENDSGEEMVSYGGYGEEISCINCYQDLQQVIEEMELIKKEVMGIIEEKQSTMAFSTPAASVTSHSPGPNKMVGFDDVFLEMLDKLTGGEDDRQIIPIVGMGGSGKTTLARNIYADPLIKEHFDICAWTTISQQYDAQKIIREVLGQDSSSVDELGETLHKYLFGTRYLIVLDDMWSIEVWDKVKFFFPNDSNGSRIIITTRLSNLGSTVAASHGIDMAFLDEDNSWDLFSKTVFGGNACPLQLEKTGKEIVESCRGLPLSIVVIGGLLSKSEYTQEYWEYIRNNLSSIVNLDNDGHWLKILRLSYNQLPVYLKPCFLYMGVFEEDSEIHVSWLVKQWISEGFVKPVSGKSLEAVALENLKDLIDRNLVSIDELGCSGNIKYCKIHDLLRDLCLREGKKERFYSLECLKKLESLSVRSSGLKGYEQELTFPQSLRKLSLSVSSCLLEDILLSKMGSLPHLEKLQLMYGSFEGGKWNTTEGQFRSLEYLKLGSCNMEYWTTESSHFPRLEHDELLMLKEIPLETGEIATLKSIDLRLCSESTVRSSKKMVEELEEFLGEEVPLVVRVTVWTNEDAQALQSLVTPYF</sequence>
<dbReference type="InterPro" id="IPR027417">
    <property type="entry name" value="P-loop_NTPase"/>
</dbReference>
<dbReference type="GO" id="GO:0005524">
    <property type="term" value="F:ATP binding"/>
    <property type="evidence" value="ECO:0007669"/>
    <property type="project" value="UniProtKB-KW"/>
</dbReference>
<dbReference type="Gene3D" id="1.20.5.4130">
    <property type="match status" value="1"/>
</dbReference>
<dbReference type="FunFam" id="1.10.10.10:FF:000322">
    <property type="entry name" value="Probable disease resistance protein At1g63360"/>
    <property type="match status" value="1"/>
</dbReference>
<comment type="caution">
    <text evidence="14">The sequence shown here is derived from an EMBL/GenBank/DDBJ whole genome shotgun (WGS) entry which is preliminary data.</text>
</comment>
<keyword evidence="6" id="KW-0381">Hypersensitive response</keyword>
<dbReference type="InterPro" id="IPR042197">
    <property type="entry name" value="Apaf_helical"/>
</dbReference>
<evidence type="ECO:0000256" key="4">
    <source>
        <dbReference type="ARBA" id="ARBA00022490"/>
    </source>
</evidence>
<keyword evidence="7" id="KW-0677">Repeat</keyword>
<dbReference type="InterPro" id="IPR002182">
    <property type="entry name" value="NB-ARC"/>
</dbReference>
<keyword evidence="8" id="KW-0547">Nucleotide-binding</keyword>
<dbReference type="InterPro" id="IPR032675">
    <property type="entry name" value="LRR_dom_sf"/>
</dbReference>
<dbReference type="GO" id="GO:0005737">
    <property type="term" value="C:cytoplasm"/>
    <property type="evidence" value="ECO:0007669"/>
    <property type="project" value="UniProtKB-SubCell"/>
</dbReference>
<dbReference type="Gene3D" id="1.10.10.10">
    <property type="entry name" value="Winged helix-like DNA-binding domain superfamily/Winged helix DNA-binding domain"/>
    <property type="match status" value="1"/>
</dbReference>
<dbReference type="InterPro" id="IPR036388">
    <property type="entry name" value="WH-like_DNA-bd_sf"/>
</dbReference>
<evidence type="ECO:0000256" key="10">
    <source>
        <dbReference type="ARBA" id="ARBA00022840"/>
    </source>
</evidence>
<dbReference type="Gene3D" id="1.10.8.430">
    <property type="entry name" value="Helical domain of apoptotic protease-activating factors"/>
    <property type="match status" value="1"/>
</dbReference>
<comment type="similarity">
    <text evidence="3">Belongs to the disease resistance NB-LRR family.</text>
</comment>
<evidence type="ECO:0000259" key="12">
    <source>
        <dbReference type="Pfam" id="PF00931"/>
    </source>
</evidence>
<dbReference type="FunFam" id="3.40.50.300:FF:001091">
    <property type="entry name" value="Probable disease resistance protein At1g61300"/>
    <property type="match status" value="1"/>
</dbReference>
<dbReference type="SUPFAM" id="SSF52540">
    <property type="entry name" value="P-loop containing nucleoside triphosphate hydrolases"/>
    <property type="match status" value="1"/>
</dbReference>